<reference evidence="2" key="1">
    <citation type="submission" date="2018-05" db="EMBL/GenBank/DDBJ databases">
        <title>Draft genome of Mucuna pruriens seed.</title>
        <authorList>
            <person name="Nnadi N.E."/>
            <person name="Vos R."/>
            <person name="Hasami M.H."/>
            <person name="Devisetty U.K."/>
            <person name="Aguiy J.C."/>
        </authorList>
    </citation>
    <scope>NUCLEOTIDE SEQUENCE [LARGE SCALE GENOMIC DNA]</scope>
    <source>
        <strain evidence="2">JCA_2017</strain>
    </source>
</reference>
<dbReference type="GO" id="GO:0005880">
    <property type="term" value="C:nuclear microtubule"/>
    <property type="evidence" value="ECO:0007669"/>
    <property type="project" value="TreeGrafter"/>
</dbReference>
<dbReference type="InterPro" id="IPR027330">
    <property type="entry name" value="TPX2_central_dom"/>
</dbReference>
<dbReference type="OrthoDB" id="1684416at2759"/>
<dbReference type="Proteomes" id="UP000257109">
    <property type="component" value="Unassembled WGS sequence"/>
</dbReference>
<dbReference type="GO" id="GO:0008017">
    <property type="term" value="F:microtubule binding"/>
    <property type="evidence" value="ECO:0007669"/>
    <property type="project" value="TreeGrafter"/>
</dbReference>
<keyword evidence="3" id="KW-1185">Reference proteome</keyword>
<evidence type="ECO:0000313" key="3">
    <source>
        <dbReference type="Proteomes" id="UP000257109"/>
    </source>
</evidence>
<dbReference type="EMBL" id="QJKJ01005147">
    <property type="protein sequence ID" value="RDX91348.1"/>
    <property type="molecule type" value="Genomic_DNA"/>
</dbReference>
<dbReference type="GO" id="GO:0060236">
    <property type="term" value="P:regulation of mitotic spindle organization"/>
    <property type="evidence" value="ECO:0007669"/>
    <property type="project" value="InterPro"/>
</dbReference>
<name>A0A371GLB3_MUCPR</name>
<sequence length="311" mass="35845">MLSEVHQSTKKLLFRSCERLERLEYSATATTVIACADSKLSFTSRWMAFGDASPPSLNVIYGKEFHLKTLSRAHQNAYTTSIASTDVSNKESSWKPHHLTEPKTPLLQTSLRARLPKVKSSLELEQEELEKIPKFMEKPLNKKIFESKGDIGIFCHTKKPVTEPQEFHFTTDERIPSPPAVVADLFGKLSLKSEPAHHPNPIPRKTIPNPFHLHTEEIGAEKEKKLIMELLHKQLEEENARIPKANPYPYTTDYLVVPPKLEPNQCTGPKPFQLESLVRHEEEMQRNRKKDREWIKKRPMKEFKAQPILKD</sequence>
<dbReference type="Pfam" id="PF12214">
    <property type="entry name" value="TPX2_importin"/>
    <property type="match status" value="1"/>
</dbReference>
<dbReference type="PANTHER" id="PTHR14326">
    <property type="entry name" value="TARGETING PROTEIN FOR XKLP2"/>
    <property type="match status" value="1"/>
</dbReference>
<dbReference type="InterPro" id="IPR009675">
    <property type="entry name" value="TPX2_fam"/>
</dbReference>
<dbReference type="AlphaFoldDB" id="A0A371GLB3"/>
<proteinExistence type="predicted"/>
<evidence type="ECO:0000259" key="1">
    <source>
        <dbReference type="Pfam" id="PF12214"/>
    </source>
</evidence>
<dbReference type="PANTHER" id="PTHR14326:SF44">
    <property type="entry name" value="TARGETING PROTEIN FOR XKLP2"/>
    <property type="match status" value="1"/>
</dbReference>
<accession>A0A371GLB3</accession>
<organism evidence="2 3">
    <name type="scientific">Mucuna pruriens</name>
    <name type="common">Velvet bean</name>
    <name type="synonym">Dolichos pruriens</name>
    <dbReference type="NCBI Taxonomy" id="157652"/>
    <lineage>
        <taxon>Eukaryota</taxon>
        <taxon>Viridiplantae</taxon>
        <taxon>Streptophyta</taxon>
        <taxon>Embryophyta</taxon>
        <taxon>Tracheophyta</taxon>
        <taxon>Spermatophyta</taxon>
        <taxon>Magnoliopsida</taxon>
        <taxon>eudicotyledons</taxon>
        <taxon>Gunneridae</taxon>
        <taxon>Pentapetalae</taxon>
        <taxon>rosids</taxon>
        <taxon>fabids</taxon>
        <taxon>Fabales</taxon>
        <taxon>Fabaceae</taxon>
        <taxon>Papilionoideae</taxon>
        <taxon>50 kb inversion clade</taxon>
        <taxon>NPAAA clade</taxon>
        <taxon>indigoferoid/millettioid clade</taxon>
        <taxon>Phaseoleae</taxon>
        <taxon>Mucuna</taxon>
    </lineage>
</organism>
<dbReference type="GO" id="GO:0090307">
    <property type="term" value="P:mitotic spindle assembly"/>
    <property type="evidence" value="ECO:0007669"/>
    <property type="project" value="TreeGrafter"/>
</dbReference>
<dbReference type="GO" id="GO:0005819">
    <property type="term" value="C:spindle"/>
    <property type="evidence" value="ECO:0007669"/>
    <property type="project" value="InterPro"/>
</dbReference>
<gene>
    <name evidence="2" type="primary">TPX2</name>
    <name evidence="2" type="ORF">CR513_26686</name>
</gene>
<dbReference type="GO" id="GO:0030295">
    <property type="term" value="F:protein kinase activator activity"/>
    <property type="evidence" value="ECO:0007669"/>
    <property type="project" value="TreeGrafter"/>
</dbReference>
<feature type="non-terminal residue" evidence="2">
    <location>
        <position position="1"/>
    </location>
</feature>
<protein>
    <submittedName>
        <fullName evidence="2">Protein TPX2</fullName>
    </submittedName>
</protein>
<evidence type="ECO:0000313" key="2">
    <source>
        <dbReference type="EMBL" id="RDX91348.1"/>
    </source>
</evidence>
<comment type="caution">
    <text evidence="2">The sequence shown here is derived from an EMBL/GenBank/DDBJ whole genome shotgun (WGS) entry which is preliminary data.</text>
</comment>
<feature type="domain" description="TPX2 central" evidence="1">
    <location>
        <begin position="98"/>
        <end position="146"/>
    </location>
</feature>